<dbReference type="VEuPathDB" id="FungiDB:MPH_04814"/>
<feature type="region of interest" description="Disordered" evidence="1">
    <location>
        <begin position="49"/>
        <end position="87"/>
    </location>
</feature>
<dbReference type="EMBL" id="AHHD01000220">
    <property type="protein sequence ID" value="EKG17957.1"/>
    <property type="molecule type" value="Genomic_DNA"/>
</dbReference>
<evidence type="ECO:0000313" key="4">
    <source>
        <dbReference type="Proteomes" id="UP000007129"/>
    </source>
</evidence>
<name>K2RZ08_MACPH</name>
<evidence type="ECO:0000256" key="2">
    <source>
        <dbReference type="SAM" id="Phobius"/>
    </source>
</evidence>
<accession>K2RZ08</accession>
<organism evidence="3 4">
    <name type="scientific">Macrophomina phaseolina (strain MS6)</name>
    <name type="common">Charcoal rot fungus</name>
    <dbReference type="NCBI Taxonomy" id="1126212"/>
    <lineage>
        <taxon>Eukaryota</taxon>
        <taxon>Fungi</taxon>
        <taxon>Dikarya</taxon>
        <taxon>Ascomycota</taxon>
        <taxon>Pezizomycotina</taxon>
        <taxon>Dothideomycetes</taxon>
        <taxon>Dothideomycetes incertae sedis</taxon>
        <taxon>Botryosphaeriales</taxon>
        <taxon>Botryosphaeriaceae</taxon>
        <taxon>Macrophomina</taxon>
    </lineage>
</organism>
<keyword evidence="2" id="KW-0812">Transmembrane</keyword>
<comment type="caution">
    <text evidence="3">The sequence shown here is derived from an EMBL/GenBank/DDBJ whole genome shotgun (WGS) entry which is preliminary data.</text>
</comment>
<gene>
    <name evidence="3" type="ORF">MPH_04814</name>
</gene>
<dbReference type="OrthoDB" id="3910616at2759"/>
<proteinExistence type="predicted"/>
<feature type="compositionally biased region" description="Basic and acidic residues" evidence="1">
    <location>
        <begin position="57"/>
        <end position="66"/>
    </location>
</feature>
<dbReference type="InParanoid" id="K2RZ08"/>
<dbReference type="HOGENOM" id="CLU_2527211_0_0_1"/>
<sequence>MTSLALSTHSLIGDVDLVSPLSGFQSLVLKAAIFLSLHILAFILLVPQQEKRHQRPHWSERKEVTARRVPVKSAPGGKHERKDSLLS</sequence>
<evidence type="ECO:0000313" key="3">
    <source>
        <dbReference type="EMBL" id="EKG17957.1"/>
    </source>
</evidence>
<protein>
    <submittedName>
        <fullName evidence="3">Uncharacterized protein</fullName>
    </submittedName>
</protein>
<reference evidence="3 4" key="1">
    <citation type="journal article" date="2012" name="BMC Genomics">
        <title>Tools to kill: Genome of one of the most destructive plant pathogenic fungi Macrophomina phaseolina.</title>
        <authorList>
            <person name="Islam M.S."/>
            <person name="Haque M.S."/>
            <person name="Islam M.M."/>
            <person name="Emdad E.M."/>
            <person name="Halim A."/>
            <person name="Hossen Q.M.M."/>
            <person name="Hossain M.Z."/>
            <person name="Ahmed B."/>
            <person name="Rahim S."/>
            <person name="Rahman M.S."/>
            <person name="Alam M.M."/>
            <person name="Hou S."/>
            <person name="Wan X."/>
            <person name="Saito J.A."/>
            <person name="Alam M."/>
        </authorList>
    </citation>
    <scope>NUCLEOTIDE SEQUENCE [LARGE SCALE GENOMIC DNA]</scope>
    <source>
        <strain evidence="3 4">MS6</strain>
    </source>
</reference>
<feature type="transmembrane region" description="Helical" evidence="2">
    <location>
        <begin position="27"/>
        <end position="46"/>
    </location>
</feature>
<keyword evidence="2" id="KW-1133">Transmembrane helix</keyword>
<keyword evidence="2" id="KW-0472">Membrane</keyword>
<evidence type="ECO:0000256" key="1">
    <source>
        <dbReference type="SAM" id="MobiDB-lite"/>
    </source>
</evidence>
<dbReference type="AlphaFoldDB" id="K2RZ08"/>
<feature type="compositionally biased region" description="Basic and acidic residues" evidence="1">
    <location>
        <begin position="77"/>
        <end position="87"/>
    </location>
</feature>
<dbReference type="Proteomes" id="UP000007129">
    <property type="component" value="Unassembled WGS sequence"/>
</dbReference>